<dbReference type="CDD" id="cd01335">
    <property type="entry name" value="Radical_SAM"/>
    <property type="match status" value="1"/>
</dbReference>
<comment type="catalytic activity">
    <reaction evidence="8 9">
        <text>N(1)-methylguanosine(37) in tRNA(Phe) + pyruvate + S-adenosyl-L-methionine = 4-demethylwyosine(37) in tRNA(Phe) + 5'-deoxyadenosine + L-methionine + CO2 + H2O</text>
        <dbReference type="Rhea" id="RHEA:36347"/>
        <dbReference type="Rhea" id="RHEA-COMP:10164"/>
        <dbReference type="Rhea" id="RHEA-COMP:10165"/>
        <dbReference type="ChEBI" id="CHEBI:15361"/>
        <dbReference type="ChEBI" id="CHEBI:15377"/>
        <dbReference type="ChEBI" id="CHEBI:16526"/>
        <dbReference type="ChEBI" id="CHEBI:17319"/>
        <dbReference type="ChEBI" id="CHEBI:57844"/>
        <dbReference type="ChEBI" id="CHEBI:59789"/>
        <dbReference type="ChEBI" id="CHEBI:64315"/>
        <dbReference type="ChEBI" id="CHEBI:73542"/>
        <dbReference type="EC" id="4.1.3.44"/>
    </reaction>
</comment>
<evidence type="ECO:0000259" key="10">
    <source>
        <dbReference type="PROSITE" id="PS51918"/>
    </source>
</evidence>
<keyword evidence="1 9" id="KW-0004">4Fe-4S</keyword>
<dbReference type="SFLD" id="SFLDF00284">
    <property type="entry name" value="tRNA_wybutosine-synthesizing"/>
    <property type="match status" value="1"/>
</dbReference>
<evidence type="ECO:0000256" key="8">
    <source>
        <dbReference type="ARBA" id="ARBA00049466"/>
    </source>
</evidence>
<evidence type="ECO:0000256" key="4">
    <source>
        <dbReference type="ARBA" id="ARBA00022723"/>
    </source>
</evidence>
<dbReference type="GO" id="GO:0051539">
    <property type="term" value="F:4 iron, 4 sulfur cluster binding"/>
    <property type="evidence" value="ECO:0007669"/>
    <property type="project" value="UniProtKB-UniRule"/>
</dbReference>
<dbReference type="SUPFAM" id="SSF102114">
    <property type="entry name" value="Radical SAM enzymes"/>
    <property type="match status" value="1"/>
</dbReference>
<proteinExistence type="inferred from homology"/>
<comment type="function">
    <text evidence="9">Component of the wyosine derivatives biosynthesis pathway that catalyzes the condensation of N-methylguanine with 2 carbon atoms from pyruvate to form the tricyclic 4-demethylwyosine (imG-14) on guanosine-37 of tRNA(Phe).</text>
</comment>
<dbReference type="PATRIC" id="fig|1685124.3.peg.976"/>
<reference evidence="11 12" key="1">
    <citation type="submission" date="2015-06" db="EMBL/GenBank/DDBJ databases">
        <title>New insights into the roles of widespread benthic archaea in carbon and nitrogen cycling.</title>
        <authorList>
            <person name="Lazar C.S."/>
            <person name="Baker B.J."/>
            <person name="Seitz K.W."/>
            <person name="Hyde A.S."/>
            <person name="Dick G.J."/>
            <person name="Hinrichs K.-U."/>
            <person name="Teske A.P."/>
        </authorList>
    </citation>
    <scope>NUCLEOTIDE SEQUENCE [LARGE SCALE GENOMIC DNA]</scope>
    <source>
        <strain evidence="11">SG8-32-1</strain>
    </source>
</reference>
<feature type="domain" description="Radical SAM core" evidence="10">
    <location>
        <begin position="49"/>
        <end position="299"/>
    </location>
</feature>
<keyword evidence="7 9" id="KW-0456">Lyase</keyword>
<dbReference type="SFLD" id="SFLDG01071">
    <property type="entry name" value="tRNA_wybutosine-synthesizing"/>
    <property type="match status" value="1"/>
</dbReference>
<feature type="binding site" evidence="9">
    <location>
        <position position="66"/>
    </location>
    <ligand>
        <name>[4Fe-4S] cluster</name>
        <dbReference type="ChEBI" id="CHEBI:49883"/>
        <label>2</label>
        <note>4Fe-4S-S-AdoMet</note>
    </ligand>
</feature>
<dbReference type="AlphaFoldDB" id="A0A0M0BPP8"/>
<dbReference type="Gene3D" id="3.20.20.70">
    <property type="entry name" value="Aldolase class I"/>
    <property type="match status" value="1"/>
</dbReference>
<feature type="binding site" evidence="9">
    <location>
        <position position="43"/>
    </location>
    <ligand>
        <name>[4Fe-4S] cluster</name>
        <dbReference type="ChEBI" id="CHEBI:49883"/>
        <label>1</label>
    </ligand>
</feature>
<dbReference type="InterPro" id="IPR023993">
    <property type="entry name" value="TYW1_archaea"/>
</dbReference>
<evidence type="ECO:0000313" key="11">
    <source>
        <dbReference type="EMBL" id="KON30533.1"/>
    </source>
</evidence>
<keyword evidence="3 9" id="KW-0819">tRNA processing</keyword>
<dbReference type="EC" id="4.1.3.44" evidence="9"/>
<evidence type="ECO:0000256" key="7">
    <source>
        <dbReference type="ARBA" id="ARBA00023239"/>
    </source>
</evidence>
<comment type="subunit">
    <text evidence="9">Monomer.</text>
</comment>
<dbReference type="InterPro" id="IPR013785">
    <property type="entry name" value="Aldolase_TIM"/>
</dbReference>
<name>A0A0M0BPP8_9ARCH</name>
<feature type="binding site" evidence="9">
    <location>
        <position position="56"/>
    </location>
    <ligand>
        <name>[4Fe-4S] cluster</name>
        <dbReference type="ChEBI" id="CHEBI:49883"/>
        <label>1</label>
    </ligand>
</feature>
<dbReference type="InterPro" id="IPR034556">
    <property type="entry name" value="tRNA_wybutosine-synthase"/>
</dbReference>
<evidence type="ECO:0000256" key="2">
    <source>
        <dbReference type="ARBA" id="ARBA00022691"/>
    </source>
</evidence>
<feature type="binding site" evidence="9">
    <location>
        <position position="30"/>
    </location>
    <ligand>
        <name>[4Fe-4S] cluster</name>
        <dbReference type="ChEBI" id="CHEBI:49883"/>
        <label>1</label>
    </ligand>
</feature>
<comment type="subcellular location">
    <subcellularLocation>
        <location evidence="9">Cytoplasm</location>
    </subcellularLocation>
</comment>
<evidence type="ECO:0000256" key="3">
    <source>
        <dbReference type="ARBA" id="ARBA00022694"/>
    </source>
</evidence>
<dbReference type="PANTHER" id="PTHR13930">
    <property type="entry name" value="S-ADENOSYL-L-METHIONINE-DEPENDENT TRNA 4-DEMETHYLWYOSINE SYNTHASE"/>
    <property type="match status" value="1"/>
</dbReference>
<dbReference type="GO" id="GO:0046872">
    <property type="term" value="F:metal ion binding"/>
    <property type="evidence" value="ECO:0007669"/>
    <property type="project" value="UniProtKB-KW"/>
</dbReference>
<feature type="binding site" evidence="9">
    <location>
        <position position="73"/>
    </location>
    <ligand>
        <name>[4Fe-4S] cluster</name>
        <dbReference type="ChEBI" id="CHEBI:49883"/>
        <label>2</label>
        <note>4Fe-4S-S-AdoMet</note>
    </ligand>
</feature>
<dbReference type="EMBL" id="LFWU01000122">
    <property type="protein sequence ID" value="KON30533.1"/>
    <property type="molecule type" value="Genomic_DNA"/>
</dbReference>
<comment type="similarity">
    <text evidence="9">Belongs to the TYW1 family.</text>
</comment>
<organism evidence="11 12">
    <name type="scientific">miscellaneous Crenarchaeota group-1 archaeon SG8-32-1</name>
    <dbReference type="NCBI Taxonomy" id="1685124"/>
    <lineage>
        <taxon>Archaea</taxon>
        <taxon>Candidatus Bathyarchaeota</taxon>
        <taxon>MCG-1</taxon>
    </lineage>
</organism>
<keyword evidence="4 9" id="KW-0479">Metal-binding</keyword>
<dbReference type="NCBIfam" id="TIGR03972">
    <property type="entry name" value="rSAM_TYW1"/>
    <property type="match status" value="1"/>
</dbReference>
<keyword evidence="6 9" id="KW-0411">Iron-sulfur</keyword>
<dbReference type="Pfam" id="PF04055">
    <property type="entry name" value="Radical_SAM"/>
    <property type="match status" value="1"/>
</dbReference>
<evidence type="ECO:0000256" key="1">
    <source>
        <dbReference type="ARBA" id="ARBA00022485"/>
    </source>
</evidence>
<dbReference type="GO" id="GO:0102521">
    <property type="term" value="F:tRNA-4-demethylwyosine synthase activity"/>
    <property type="evidence" value="ECO:0007669"/>
    <property type="project" value="UniProtKB-EC"/>
</dbReference>
<dbReference type="Proteomes" id="UP000037237">
    <property type="component" value="Unassembled WGS sequence"/>
</dbReference>
<dbReference type="SFLD" id="SFLDS00029">
    <property type="entry name" value="Radical_SAM"/>
    <property type="match status" value="1"/>
</dbReference>
<evidence type="ECO:0000256" key="6">
    <source>
        <dbReference type="ARBA" id="ARBA00023014"/>
    </source>
</evidence>
<dbReference type="PROSITE" id="PS51918">
    <property type="entry name" value="RADICAL_SAM"/>
    <property type="match status" value="1"/>
</dbReference>
<comment type="caution">
    <text evidence="11">The sequence shown here is derived from an EMBL/GenBank/DDBJ whole genome shotgun (WGS) entry which is preliminary data.</text>
</comment>
<keyword evidence="9" id="KW-0963">Cytoplasm</keyword>
<dbReference type="HAMAP" id="MF_01921">
    <property type="entry name" value="TYW1_archaea"/>
    <property type="match status" value="1"/>
</dbReference>
<dbReference type="Pfam" id="PF08608">
    <property type="entry name" value="Wyosine_form"/>
    <property type="match status" value="1"/>
</dbReference>
<evidence type="ECO:0000256" key="5">
    <source>
        <dbReference type="ARBA" id="ARBA00023004"/>
    </source>
</evidence>
<feature type="binding site" evidence="9">
    <location>
        <position position="70"/>
    </location>
    <ligand>
        <name>[4Fe-4S] cluster</name>
        <dbReference type="ChEBI" id="CHEBI:49883"/>
        <label>2</label>
        <note>4Fe-4S-S-AdoMet</note>
    </ligand>
</feature>
<evidence type="ECO:0000256" key="9">
    <source>
        <dbReference type="HAMAP-Rule" id="MF_01921"/>
    </source>
</evidence>
<dbReference type="InterPro" id="IPR013917">
    <property type="entry name" value="tRNA_wybutosine-synth"/>
</dbReference>
<dbReference type="InterPro" id="IPR007197">
    <property type="entry name" value="rSAM"/>
</dbReference>
<keyword evidence="5 9" id="KW-0408">Iron</keyword>
<accession>A0A0M0BPP8</accession>
<dbReference type="InterPro" id="IPR058240">
    <property type="entry name" value="rSAM_sf"/>
</dbReference>
<dbReference type="PANTHER" id="PTHR13930:SF0">
    <property type="entry name" value="S-ADENOSYL-L-METHIONINE-DEPENDENT TRNA 4-DEMETHYLWYOSINE SYNTHASE TYW1-RELATED"/>
    <property type="match status" value="1"/>
</dbReference>
<dbReference type="GO" id="GO:0008033">
    <property type="term" value="P:tRNA processing"/>
    <property type="evidence" value="ECO:0007669"/>
    <property type="project" value="UniProtKB-UniRule"/>
</dbReference>
<sequence>MKSSVPNEIILMLHKQKYHLVGNHSAVKRCRWLYNSIIQDRTCYKQKFYGIKSHKCLQMTPSLFQCTLGCVFCWRAQSGDHNMHWDETQMPKWDDPETIIEGCIREQKRILTGYKATPNANQKKRLEALTPKHAAISLTGEPTIYPHLDGLIKNFHKRGLTTFLVSNGTDPEALSKLKEEPTQLYISVSAFNKKIFSKICRPHVNNAWKKLNETLELLPSFNCPTVIRLTLAKSLNLEYPECFVELIRKANPTYIEPKAYMHVGFSRLRMEYSNMPTHTEIKEFANQITSKLNYNILDEATESRVVLLSRLEKAIKLA</sequence>
<comment type="cofactor">
    <cofactor evidence="9">
        <name>[4Fe-4S] cluster</name>
        <dbReference type="ChEBI" id="CHEBI:49883"/>
    </cofactor>
    <text evidence="9">Binds 2 [4Fe-4S] clusters. Binds 1 [4Fe-4S] cluster coordinated with 3 cysteines and an exchangeable S-adenosyl-L-methionine.</text>
</comment>
<evidence type="ECO:0000313" key="12">
    <source>
        <dbReference type="Proteomes" id="UP000037237"/>
    </source>
</evidence>
<keyword evidence="2 9" id="KW-0949">S-adenosyl-L-methionine</keyword>
<gene>
    <name evidence="9" type="primary">taw1</name>
    <name evidence="11" type="ORF">AC477_04865</name>
</gene>
<protein>
    <recommendedName>
        <fullName evidence="9">S-adenosyl-L-methionine-dependent tRNA 4-demethylwyosine synthase</fullName>
        <ecNumber evidence="9">4.1.3.44</ecNumber>
    </recommendedName>
    <alternativeName>
        <fullName evidence="9">tRNA wyosine derivatives biosynthesis protein Taw1</fullName>
    </alternativeName>
</protein>
<dbReference type="GO" id="GO:0005737">
    <property type="term" value="C:cytoplasm"/>
    <property type="evidence" value="ECO:0007669"/>
    <property type="project" value="UniProtKB-SubCell"/>
</dbReference>